<sequence>MKGIVYTGDGVEISDELGIRDPGPKEVRINVMAAGVCHSDLSVINGTIPWKPPAVLGHEGAGIVEAVGAEVRSVKPGDHVVIATLANCGVCRACSTGHPTWCLRSLGNVSKPFTYKGEPASNFAAVSVFAEQTIVSEVQAIPIPKDVPFTSACLIGCGVLTGVGAVLNRAKVRPGETAAVFGVGGIGLNVIQGLEIAGATRIIGVDTQASKESLARQFGATDFIDASTTDAVKAIRELLPANSASAAGALSPMGGATWAFDCVGHPAVLRNALDVLDWGGGAVALGIPPQGTEVSVDINSLAYVDRTLMGCRYGSSRPHHDVGMMIDLYKAGRLKLDELVSLTCPLEDFRVIVDAMHEGTVARGVLEIGVL</sequence>
<dbReference type="SMART" id="SM00829">
    <property type="entry name" value="PKS_ER"/>
    <property type="match status" value="1"/>
</dbReference>
<dbReference type="GO" id="GO:0005829">
    <property type="term" value="C:cytosol"/>
    <property type="evidence" value="ECO:0007669"/>
    <property type="project" value="TreeGrafter"/>
</dbReference>
<dbReference type="AlphaFoldDB" id="A0A6J7EK14"/>
<dbReference type="InterPro" id="IPR002328">
    <property type="entry name" value="ADH_Zn_CS"/>
</dbReference>
<dbReference type="EMBL" id="CAFBPM010000002">
    <property type="protein sequence ID" value="CAB5011030.1"/>
    <property type="molecule type" value="Genomic_DNA"/>
</dbReference>
<dbReference type="InterPro" id="IPR036291">
    <property type="entry name" value="NAD(P)-bd_dom_sf"/>
</dbReference>
<name>A0A6J7EK14_9ZZZZ</name>
<keyword evidence="3" id="KW-0862">Zinc</keyword>
<evidence type="ECO:0000259" key="6">
    <source>
        <dbReference type="SMART" id="SM00829"/>
    </source>
</evidence>
<comment type="cofactor">
    <cofactor evidence="1">
        <name>Zn(2+)</name>
        <dbReference type="ChEBI" id="CHEBI:29105"/>
    </cofactor>
</comment>
<proteinExistence type="predicted"/>
<dbReference type="SUPFAM" id="SSF51735">
    <property type="entry name" value="NAD(P)-binding Rossmann-fold domains"/>
    <property type="match status" value="1"/>
</dbReference>
<reference evidence="8" key="1">
    <citation type="submission" date="2020-05" db="EMBL/GenBank/DDBJ databases">
        <authorList>
            <person name="Chiriac C."/>
            <person name="Salcher M."/>
            <person name="Ghai R."/>
            <person name="Kavagutti S V."/>
        </authorList>
    </citation>
    <scope>NUCLEOTIDE SEQUENCE</scope>
</reference>
<evidence type="ECO:0000256" key="5">
    <source>
        <dbReference type="ARBA" id="ARBA00023027"/>
    </source>
</evidence>
<dbReference type="EMBL" id="CAFBLT010000002">
    <property type="protein sequence ID" value="CAB4882028.1"/>
    <property type="molecule type" value="Genomic_DNA"/>
</dbReference>
<keyword evidence="2" id="KW-0479">Metal-binding</keyword>
<organism evidence="8">
    <name type="scientific">freshwater metagenome</name>
    <dbReference type="NCBI Taxonomy" id="449393"/>
    <lineage>
        <taxon>unclassified sequences</taxon>
        <taxon>metagenomes</taxon>
        <taxon>ecological metagenomes</taxon>
    </lineage>
</organism>
<evidence type="ECO:0000256" key="3">
    <source>
        <dbReference type="ARBA" id="ARBA00022833"/>
    </source>
</evidence>
<evidence type="ECO:0000256" key="1">
    <source>
        <dbReference type="ARBA" id="ARBA00001947"/>
    </source>
</evidence>
<dbReference type="PANTHER" id="PTHR43880">
    <property type="entry name" value="ALCOHOL DEHYDROGENASE"/>
    <property type="match status" value="1"/>
</dbReference>
<dbReference type="GO" id="GO:0051903">
    <property type="term" value="F:S-(hydroxymethyl)glutathione dehydrogenase [NAD(P)+] activity"/>
    <property type="evidence" value="ECO:0007669"/>
    <property type="project" value="TreeGrafter"/>
</dbReference>
<keyword evidence="4" id="KW-0560">Oxidoreductase</keyword>
<gene>
    <name evidence="7" type="ORF">UFOPK3164_00503</name>
    <name evidence="8" type="ORF">UFOPK3427_01585</name>
    <name evidence="9" type="ORF">UFOPK4112_00311</name>
</gene>
<keyword evidence="5" id="KW-0520">NAD</keyword>
<dbReference type="CDD" id="cd08279">
    <property type="entry name" value="Zn_ADH_class_III"/>
    <property type="match status" value="1"/>
</dbReference>
<dbReference type="InterPro" id="IPR013149">
    <property type="entry name" value="ADH-like_C"/>
</dbReference>
<dbReference type="GO" id="GO:0008270">
    <property type="term" value="F:zinc ion binding"/>
    <property type="evidence" value="ECO:0007669"/>
    <property type="project" value="InterPro"/>
</dbReference>
<dbReference type="PROSITE" id="PS00059">
    <property type="entry name" value="ADH_ZINC"/>
    <property type="match status" value="1"/>
</dbReference>
<dbReference type="FunFam" id="3.40.50.720:FF:000003">
    <property type="entry name" value="S-(hydroxymethyl)glutathione dehydrogenase"/>
    <property type="match status" value="1"/>
</dbReference>
<dbReference type="Gene3D" id="3.90.180.10">
    <property type="entry name" value="Medium-chain alcohol dehydrogenases, catalytic domain"/>
    <property type="match status" value="1"/>
</dbReference>
<dbReference type="InterPro" id="IPR013154">
    <property type="entry name" value="ADH-like_N"/>
</dbReference>
<dbReference type="Gene3D" id="3.40.50.720">
    <property type="entry name" value="NAD(P)-binding Rossmann-like Domain"/>
    <property type="match status" value="1"/>
</dbReference>
<dbReference type="Pfam" id="PF00107">
    <property type="entry name" value="ADH_zinc_N"/>
    <property type="match status" value="1"/>
</dbReference>
<dbReference type="PANTHER" id="PTHR43880:SF12">
    <property type="entry name" value="ALCOHOL DEHYDROGENASE CLASS-3"/>
    <property type="match status" value="1"/>
</dbReference>
<evidence type="ECO:0000313" key="7">
    <source>
        <dbReference type="EMBL" id="CAB4822341.1"/>
    </source>
</evidence>
<dbReference type="InterPro" id="IPR020843">
    <property type="entry name" value="ER"/>
</dbReference>
<evidence type="ECO:0000256" key="4">
    <source>
        <dbReference type="ARBA" id="ARBA00023002"/>
    </source>
</evidence>
<dbReference type="SUPFAM" id="SSF50129">
    <property type="entry name" value="GroES-like"/>
    <property type="match status" value="1"/>
</dbReference>
<dbReference type="InterPro" id="IPR011032">
    <property type="entry name" value="GroES-like_sf"/>
</dbReference>
<dbReference type="GO" id="GO:0046294">
    <property type="term" value="P:formaldehyde catabolic process"/>
    <property type="evidence" value="ECO:0007669"/>
    <property type="project" value="TreeGrafter"/>
</dbReference>
<evidence type="ECO:0000313" key="9">
    <source>
        <dbReference type="EMBL" id="CAB5011030.1"/>
    </source>
</evidence>
<dbReference type="Pfam" id="PF08240">
    <property type="entry name" value="ADH_N"/>
    <property type="match status" value="1"/>
</dbReference>
<feature type="domain" description="Enoyl reductase (ER)" evidence="6">
    <location>
        <begin position="8"/>
        <end position="366"/>
    </location>
</feature>
<evidence type="ECO:0000256" key="2">
    <source>
        <dbReference type="ARBA" id="ARBA00022723"/>
    </source>
</evidence>
<dbReference type="EMBL" id="CAFABE010000015">
    <property type="protein sequence ID" value="CAB4822341.1"/>
    <property type="molecule type" value="Genomic_DNA"/>
</dbReference>
<evidence type="ECO:0000313" key="8">
    <source>
        <dbReference type="EMBL" id="CAB4882028.1"/>
    </source>
</evidence>
<accession>A0A6J7EK14</accession>
<protein>
    <submittedName>
        <fullName evidence="8">Unannotated protein</fullName>
    </submittedName>
</protein>